<dbReference type="Gene3D" id="3.40.50.300">
    <property type="entry name" value="P-loop containing nucleotide triphosphate hydrolases"/>
    <property type="match status" value="1"/>
</dbReference>
<evidence type="ECO:0000256" key="11">
    <source>
        <dbReference type="ARBA" id="ARBA00023139"/>
    </source>
</evidence>
<dbReference type="SMART" id="SM00175">
    <property type="entry name" value="RAB"/>
    <property type="match status" value="1"/>
</dbReference>
<organism evidence="14 15">
    <name type="scientific">Mycteria americana</name>
    <name type="common">Wood stork</name>
    <dbReference type="NCBI Taxonomy" id="33587"/>
    <lineage>
        <taxon>Eukaryota</taxon>
        <taxon>Metazoa</taxon>
        <taxon>Chordata</taxon>
        <taxon>Craniata</taxon>
        <taxon>Vertebrata</taxon>
        <taxon>Euteleostomi</taxon>
        <taxon>Archelosauria</taxon>
        <taxon>Archosauria</taxon>
        <taxon>Dinosauria</taxon>
        <taxon>Saurischia</taxon>
        <taxon>Theropoda</taxon>
        <taxon>Coelurosauria</taxon>
        <taxon>Aves</taxon>
        <taxon>Neognathae</taxon>
        <taxon>Neoaves</taxon>
        <taxon>Aequornithes</taxon>
        <taxon>Ciconiiformes</taxon>
        <taxon>Ciconiidae</taxon>
        <taxon>Mycteria</taxon>
    </lineage>
</organism>
<reference evidence="14 15" key="1">
    <citation type="journal article" date="2023" name="J. Hered.">
        <title>Chromosome-level genome of the wood stork (Mycteria americana) provides insight into avian chromosome evolution.</title>
        <authorList>
            <person name="Flamio R. Jr."/>
            <person name="Ramstad K.M."/>
        </authorList>
    </citation>
    <scope>NUCLEOTIDE SEQUENCE [LARGE SCALE GENOMIC DNA]</scope>
    <source>
        <strain evidence="14">JAX WOST 10</strain>
    </source>
</reference>
<evidence type="ECO:0000256" key="5">
    <source>
        <dbReference type="ARBA" id="ARBA00022553"/>
    </source>
</evidence>
<dbReference type="GO" id="GO:0007010">
    <property type="term" value="P:cytoskeleton organization"/>
    <property type="evidence" value="ECO:0007669"/>
    <property type="project" value="UniProtKB-ARBA"/>
</dbReference>
<dbReference type="PROSITE" id="PS51420">
    <property type="entry name" value="RHO"/>
    <property type="match status" value="1"/>
</dbReference>
<dbReference type="SMART" id="SM00174">
    <property type="entry name" value="RHO"/>
    <property type="match status" value="1"/>
</dbReference>
<dbReference type="GO" id="GO:0005525">
    <property type="term" value="F:GTP binding"/>
    <property type="evidence" value="ECO:0007669"/>
    <property type="project" value="UniProtKB-KW"/>
</dbReference>
<dbReference type="GO" id="GO:0007264">
    <property type="term" value="P:small GTPase-mediated signal transduction"/>
    <property type="evidence" value="ECO:0007669"/>
    <property type="project" value="InterPro"/>
</dbReference>
<evidence type="ECO:0000256" key="12">
    <source>
        <dbReference type="ARBA" id="ARBA00023288"/>
    </source>
</evidence>
<comment type="caution">
    <text evidence="14">The sequence shown here is derived from an EMBL/GenBank/DDBJ whole genome shotgun (WGS) entry which is preliminary data.</text>
</comment>
<evidence type="ECO:0008006" key="16">
    <source>
        <dbReference type="Google" id="ProtNLM"/>
    </source>
</evidence>
<evidence type="ECO:0000313" key="15">
    <source>
        <dbReference type="Proteomes" id="UP001333110"/>
    </source>
</evidence>
<dbReference type="Pfam" id="PF00071">
    <property type="entry name" value="Ras"/>
    <property type="match status" value="1"/>
</dbReference>
<evidence type="ECO:0000256" key="8">
    <source>
        <dbReference type="ARBA" id="ARBA00022842"/>
    </source>
</evidence>
<dbReference type="SMART" id="SM00176">
    <property type="entry name" value="RAN"/>
    <property type="match status" value="1"/>
</dbReference>
<comment type="similarity">
    <text evidence="3">Belongs to the small GTPase superfamily. Rho family.</text>
</comment>
<evidence type="ECO:0000256" key="7">
    <source>
        <dbReference type="ARBA" id="ARBA00022741"/>
    </source>
</evidence>
<dbReference type="GO" id="GO:0003924">
    <property type="term" value="F:GTPase activity"/>
    <property type="evidence" value="ECO:0007669"/>
    <property type="project" value="InterPro"/>
</dbReference>
<keyword evidence="6" id="KW-0479">Metal-binding</keyword>
<evidence type="ECO:0000256" key="6">
    <source>
        <dbReference type="ARBA" id="ARBA00022723"/>
    </source>
</evidence>
<sequence length="383" mass="40365">MVARGEASAAQPGSRRHRRLLRELLLLLLPPPPPPPPAPGAAAACAREEPAAPGLASGRSRRACRPAGPPHRPPAAAAPRRPSAGGPGPRAAPRPAGLRVAARMPPQQEGEAGYISKPVPGGCEVPPVPPRRVRSGRAAAALGAALGGRCRAAGAGAGAAAGAGAGAGAEPRRSIKCVLVGDGAVGKTSLVVSYTTNGYPTEYIPTAFDNFSAVVSVDGKPVRLQLCDTAGQDEFDKLRPLCYTNTDIFLLCFSVVSPSSFQNVSEKWVPEIRCHCPKAPIILVGTQSDLREDVKVLIELDKCKEKPVLEEAAKLCAEEIKAASYIECSALTQKNLKEVFDAAIVAGIQYSDTQQQPKKSKCRTPDKMKNLSKSWWKKYCCFV</sequence>
<dbReference type="InterPro" id="IPR005225">
    <property type="entry name" value="Small_GTP-bd"/>
</dbReference>
<keyword evidence="5" id="KW-0597">Phosphoprotein</keyword>
<dbReference type="GO" id="GO:0046872">
    <property type="term" value="F:metal ion binding"/>
    <property type="evidence" value="ECO:0007669"/>
    <property type="project" value="UniProtKB-KW"/>
</dbReference>
<dbReference type="PROSITE" id="PS51419">
    <property type="entry name" value="RAB"/>
    <property type="match status" value="1"/>
</dbReference>
<keyword evidence="8" id="KW-0460">Magnesium</keyword>
<feature type="compositionally biased region" description="Pro residues" evidence="13">
    <location>
        <begin position="29"/>
        <end position="39"/>
    </location>
</feature>
<protein>
    <recommendedName>
        <fullName evidence="16">Ras homolog family member U</fullName>
    </recommendedName>
</protein>
<keyword evidence="4" id="KW-1003">Cell membrane</keyword>
<keyword evidence="12" id="KW-0449">Lipoprotein</keyword>
<evidence type="ECO:0000313" key="14">
    <source>
        <dbReference type="EMBL" id="KAK4824585.1"/>
    </source>
</evidence>
<keyword evidence="9" id="KW-0342">GTP-binding</keyword>
<feature type="compositionally biased region" description="Low complexity" evidence="13">
    <location>
        <begin position="74"/>
        <end position="96"/>
    </location>
</feature>
<evidence type="ECO:0000256" key="4">
    <source>
        <dbReference type="ARBA" id="ARBA00022475"/>
    </source>
</evidence>
<dbReference type="PRINTS" id="PR00449">
    <property type="entry name" value="RASTRNSFRMNG"/>
</dbReference>
<dbReference type="NCBIfam" id="TIGR00231">
    <property type="entry name" value="small_GTP"/>
    <property type="match status" value="1"/>
</dbReference>
<keyword evidence="15" id="KW-1185">Reference proteome</keyword>
<dbReference type="GO" id="GO:0005886">
    <property type="term" value="C:plasma membrane"/>
    <property type="evidence" value="ECO:0007669"/>
    <property type="project" value="UniProtKB-SubCell"/>
</dbReference>
<feature type="region of interest" description="Disordered" evidence="13">
    <location>
        <begin position="26"/>
        <end position="96"/>
    </location>
</feature>
<dbReference type="CDD" id="cd04130">
    <property type="entry name" value="Wrch_1"/>
    <property type="match status" value="1"/>
</dbReference>
<dbReference type="PROSITE" id="PS51421">
    <property type="entry name" value="RAS"/>
    <property type="match status" value="1"/>
</dbReference>
<dbReference type="Proteomes" id="UP001333110">
    <property type="component" value="Unassembled WGS sequence"/>
</dbReference>
<evidence type="ECO:0000256" key="2">
    <source>
        <dbReference type="ARBA" id="ARBA00004342"/>
    </source>
</evidence>
<dbReference type="SMART" id="SM00173">
    <property type="entry name" value="RAS"/>
    <property type="match status" value="1"/>
</dbReference>
<keyword evidence="7" id="KW-0547">Nucleotide-binding</keyword>
<comment type="cofactor">
    <cofactor evidence="1">
        <name>Mg(2+)</name>
        <dbReference type="ChEBI" id="CHEBI:18420"/>
    </cofactor>
</comment>
<accession>A0AAN7S183</accession>
<keyword evidence="10" id="KW-0472">Membrane</keyword>
<evidence type="ECO:0000256" key="10">
    <source>
        <dbReference type="ARBA" id="ARBA00023136"/>
    </source>
</evidence>
<dbReference type="SUPFAM" id="SSF52540">
    <property type="entry name" value="P-loop containing nucleoside triphosphate hydrolases"/>
    <property type="match status" value="1"/>
</dbReference>
<dbReference type="GO" id="GO:0008360">
    <property type="term" value="P:regulation of cell shape"/>
    <property type="evidence" value="ECO:0007669"/>
    <property type="project" value="UniProtKB-ARBA"/>
</dbReference>
<evidence type="ECO:0000256" key="1">
    <source>
        <dbReference type="ARBA" id="ARBA00001946"/>
    </source>
</evidence>
<dbReference type="PANTHER" id="PTHR24072">
    <property type="entry name" value="RHO FAMILY GTPASE"/>
    <property type="match status" value="1"/>
</dbReference>
<comment type="subcellular location">
    <subcellularLocation>
        <location evidence="2">Cell membrane</location>
        <topology evidence="2">Lipid-anchor</topology>
        <orientation evidence="2">Cytoplasmic side</orientation>
    </subcellularLocation>
</comment>
<dbReference type="InterPro" id="IPR003578">
    <property type="entry name" value="Small_GTPase_Rho"/>
</dbReference>
<proteinExistence type="inferred from homology"/>
<gene>
    <name evidence="14" type="ORF">QYF61_016830</name>
</gene>
<dbReference type="InterPro" id="IPR001806">
    <property type="entry name" value="Small_GTPase"/>
</dbReference>
<name>A0AAN7S183_MYCAM</name>
<evidence type="ECO:0000256" key="13">
    <source>
        <dbReference type="SAM" id="MobiDB-lite"/>
    </source>
</evidence>
<dbReference type="InterPro" id="IPR027417">
    <property type="entry name" value="P-loop_NTPase"/>
</dbReference>
<dbReference type="EMBL" id="JAUNZN010000003">
    <property type="protein sequence ID" value="KAK4824585.1"/>
    <property type="molecule type" value="Genomic_DNA"/>
</dbReference>
<evidence type="ECO:0000256" key="3">
    <source>
        <dbReference type="ARBA" id="ARBA00010142"/>
    </source>
</evidence>
<dbReference type="FunFam" id="3.40.50.300:FF:000561">
    <property type="entry name" value="rho-related GTP-binding protein RhoV"/>
    <property type="match status" value="1"/>
</dbReference>
<evidence type="ECO:0000256" key="9">
    <source>
        <dbReference type="ARBA" id="ARBA00023134"/>
    </source>
</evidence>
<keyword evidence="11" id="KW-0564">Palmitate</keyword>
<dbReference type="AlphaFoldDB" id="A0AAN7S183"/>